<name>A0AAV0AZ26_PHAPC</name>
<accession>A0AAV0AZ26</accession>
<comment type="caution">
    <text evidence="2">The sequence shown here is derived from an EMBL/GenBank/DDBJ whole genome shotgun (WGS) entry which is preliminary data.</text>
</comment>
<reference evidence="2" key="1">
    <citation type="submission" date="2022-06" db="EMBL/GenBank/DDBJ databases">
        <authorList>
            <consortium name="SYNGENTA / RWTH Aachen University"/>
        </authorList>
    </citation>
    <scope>NUCLEOTIDE SEQUENCE</scope>
</reference>
<evidence type="ECO:0000313" key="2">
    <source>
        <dbReference type="EMBL" id="CAH7675011.1"/>
    </source>
</evidence>
<feature type="region of interest" description="Disordered" evidence="1">
    <location>
        <begin position="1"/>
        <end position="33"/>
    </location>
</feature>
<gene>
    <name evidence="2" type="ORF">PPACK8108_LOCUS9974</name>
</gene>
<feature type="compositionally biased region" description="Basic and acidic residues" evidence="1">
    <location>
        <begin position="21"/>
        <end position="33"/>
    </location>
</feature>
<evidence type="ECO:0000313" key="3">
    <source>
        <dbReference type="Proteomes" id="UP001153365"/>
    </source>
</evidence>
<feature type="compositionally biased region" description="Basic and acidic residues" evidence="1">
    <location>
        <begin position="1"/>
        <end position="11"/>
    </location>
</feature>
<dbReference type="Proteomes" id="UP001153365">
    <property type="component" value="Unassembled WGS sequence"/>
</dbReference>
<dbReference type="AlphaFoldDB" id="A0AAV0AZ26"/>
<keyword evidence="3" id="KW-1185">Reference proteome</keyword>
<proteinExistence type="predicted"/>
<sequence>MNKILREKTLEGDEDDNENISETKKKEQEKSQRIKTFEGAKTMAMELDHVGDQYPEDLPDLLADDINSGELKGQKWSSSSKTRRLFKYNKNIKSFLQMGEELVNLALEYGWWLVEGDLSHLKLLMEQVKFLGLPIEEMDPGHGSVRTPHLEDVGDGGASQDRARLCELFDGLWKSGGQG</sequence>
<evidence type="ECO:0000256" key="1">
    <source>
        <dbReference type="SAM" id="MobiDB-lite"/>
    </source>
</evidence>
<dbReference type="EMBL" id="CALTRL010002208">
    <property type="protein sequence ID" value="CAH7675011.1"/>
    <property type="molecule type" value="Genomic_DNA"/>
</dbReference>
<organism evidence="2 3">
    <name type="scientific">Phakopsora pachyrhizi</name>
    <name type="common">Asian soybean rust disease fungus</name>
    <dbReference type="NCBI Taxonomy" id="170000"/>
    <lineage>
        <taxon>Eukaryota</taxon>
        <taxon>Fungi</taxon>
        <taxon>Dikarya</taxon>
        <taxon>Basidiomycota</taxon>
        <taxon>Pucciniomycotina</taxon>
        <taxon>Pucciniomycetes</taxon>
        <taxon>Pucciniales</taxon>
        <taxon>Phakopsoraceae</taxon>
        <taxon>Phakopsora</taxon>
    </lineage>
</organism>
<protein>
    <submittedName>
        <fullName evidence="2">Uncharacterized protein</fullName>
    </submittedName>
</protein>